<name>A0A2J5I022_9EURO</name>
<evidence type="ECO:0000256" key="4">
    <source>
        <dbReference type="ARBA" id="ARBA00022684"/>
    </source>
</evidence>
<proteinExistence type="inferred from homology"/>
<dbReference type="AlphaFoldDB" id="A0A2J5I022"/>
<dbReference type="Gene3D" id="3.30.470.20">
    <property type="entry name" value="ATP-grasp fold, B domain"/>
    <property type="match status" value="1"/>
</dbReference>
<gene>
    <name evidence="13" type="ORF">BDW42DRAFT_165329</name>
</gene>
<dbReference type="PANTHER" id="PTHR11130:SF0">
    <property type="entry name" value="GLUTATHIONE SYNTHETASE"/>
    <property type="match status" value="1"/>
</dbReference>
<keyword evidence="14" id="KW-1185">Reference proteome</keyword>
<feature type="domain" description="Glutathione synthase substrate-binding" evidence="12">
    <location>
        <begin position="251"/>
        <end position="361"/>
    </location>
</feature>
<evidence type="ECO:0000256" key="7">
    <source>
        <dbReference type="ARBA" id="ARBA00022840"/>
    </source>
</evidence>
<evidence type="ECO:0000313" key="14">
    <source>
        <dbReference type="Proteomes" id="UP000235023"/>
    </source>
</evidence>
<dbReference type="Proteomes" id="UP000235023">
    <property type="component" value="Unassembled WGS sequence"/>
</dbReference>
<feature type="binding site" evidence="11">
    <location>
        <position position="428"/>
    </location>
    <ligand>
        <name>Mg(2+)</name>
        <dbReference type="ChEBI" id="CHEBI:18420"/>
    </ligand>
</feature>
<evidence type="ECO:0000256" key="3">
    <source>
        <dbReference type="ARBA" id="ARBA00022598"/>
    </source>
</evidence>
<dbReference type="InterPro" id="IPR004887">
    <property type="entry name" value="GSH_synth_subst-bd"/>
</dbReference>
<dbReference type="Gene3D" id="3.40.50.1760">
    <property type="entry name" value="Glutathione synthase, substrate-binding domain superfamily, eukaryotic"/>
    <property type="match status" value="1"/>
</dbReference>
<evidence type="ECO:0000259" key="12">
    <source>
        <dbReference type="Pfam" id="PF03199"/>
    </source>
</evidence>
<reference evidence="14" key="1">
    <citation type="submission" date="2017-12" db="EMBL/GenBank/DDBJ databases">
        <authorList>
            <consortium name="DOE Joint Genome Institute"/>
            <person name="Mondo S.J."/>
            <person name="Kjaerbolling I."/>
            <person name="Vesth T.C."/>
            <person name="Frisvad J.C."/>
            <person name="Nybo J.L."/>
            <person name="Theobald S."/>
            <person name="Kuo A."/>
            <person name="Bowyer P."/>
            <person name="Matsuda Y."/>
            <person name="Lyhne E.K."/>
            <person name="Kogle M.E."/>
            <person name="Clum A."/>
            <person name="Lipzen A."/>
            <person name="Salamov A."/>
            <person name="Ngan C.Y."/>
            <person name="Daum C."/>
            <person name="Chiniquy J."/>
            <person name="Barry K."/>
            <person name="LaButti K."/>
            <person name="Haridas S."/>
            <person name="Simmons B.A."/>
            <person name="Magnuson J.K."/>
            <person name="Mortensen U.H."/>
            <person name="Larsen T.O."/>
            <person name="Grigoriev I.V."/>
            <person name="Baker S.E."/>
            <person name="Andersen M.R."/>
            <person name="Nordberg H.P."/>
            <person name="Cantor M.N."/>
            <person name="Hua S.X."/>
        </authorList>
    </citation>
    <scope>NUCLEOTIDE SEQUENCE [LARGE SCALE GENOMIC DNA]</scope>
    <source>
        <strain evidence="14">IBT 19404</strain>
    </source>
</reference>
<accession>A0A2J5I022</accession>
<dbReference type="GO" id="GO:0004363">
    <property type="term" value="F:glutathione synthase activity"/>
    <property type="evidence" value="ECO:0007669"/>
    <property type="project" value="UniProtKB-UniRule"/>
</dbReference>
<dbReference type="GO" id="GO:0005829">
    <property type="term" value="C:cytosol"/>
    <property type="evidence" value="ECO:0007669"/>
    <property type="project" value="TreeGrafter"/>
</dbReference>
<protein>
    <recommendedName>
        <fullName evidence="9">Glutathione synthetase</fullName>
        <shortName evidence="9">GSH-S</shortName>
        <ecNumber evidence="9">6.3.2.3</ecNumber>
    </recommendedName>
</protein>
<dbReference type="EMBL" id="KZ559521">
    <property type="protein sequence ID" value="PLN83117.1"/>
    <property type="molecule type" value="Genomic_DNA"/>
</dbReference>
<dbReference type="GO" id="GO:0005524">
    <property type="term" value="F:ATP binding"/>
    <property type="evidence" value="ECO:0007669"/>
    <property type="project" value="UniProtKB-UniRule"/>
</dbReference>
<feature type="binding site" evidence="10">
    <location>
        <position position="483"/>
    </location>
    <ligand>
        <name>ATP</name>
        <dbReference type="ChEBI" id="CHEBI:30616"/>
    </ligand>
</feature>
<keyword evidence="7 9" id="KW-0067">ATP-binding</keyword>
<dbReference type="Gene3D" id="1.10.1080.10">
    <property type="entry name" value="Glutathione Synthetase, Chain A, domain 3"/>
    <property type="match status" value="1"/>
</dbReference>
<dbReference type="Pfam" id="PF03917">
    <property type="entry name" value="GSH_synth_ATP"/>
    <property type="match status" value="1"/>
</dbReference>
<dbReference type="InterPro" id="IPR014049">
    <property type="entry name" value="Glutathione_synthase_N_euk"/>
</dbReference>
<feature type="binding site" evidence="10">
    <location>
        <begin position="424"/>
        <end position="433"/>
    </location>
    <ligand>
        <name>ATP</name>
        <dbReference type="ChEBI" id="CHEBI:30616"/>
    </ligand>
</feature>
<feature type="binding site" evidence="10">
    <location>
        <position position="364"/>
    </location>
    <ligand>
        <name>ATP</name>
        <dbReference type="ChEBI" id="CHEBI:30616"/>
    </ligand>
</feature>
<evidence type="ECO:0000256" key="6">
    <source>
        <dbReference type="ARBA" id="ARBA00022741"/>
    </source>
</evidence>
<comment type="similarity">
    <text evidence="2 9">Belongs to the eukaryotic GSH synthase family.</text>
</comment>
<dbReference type="UniPathway" id="UPA00142">
    <property type="reaction ID" value="UER00210"/>
</dbReference>
<evidence type="ECO:0000256" key="11">
    <source>
        <dbReference type="PIRSR" id="PIRSR001558-2"/>
    </source>
</evidence>
<dbReference type="SUPFAM" id="SSF56059">
    <property type="entry name" value="Glutathione synthetase ATP-binding domain-like"/>
    <property type="match status" value="1"/>
</dbReference>
<dbReference type="Gene3D" id="3.30.1490.50">
    <property type="match status" value="1"/>
</dbReference>
<evidence type="ECO:0000313" key="13">
    <source>
        <dbReference type="EMBL" id="PLN83117.1"/>
    </source>
</evidence>
<feature type="binding site" evidence="10">
    <location>
        <position position="435"/>
    </location>
    <ligand>
        <name>ATP</name>
        <dbReference type="ChEBI" id="CHEBI:30616"/>
    </ligand>
</feature>
<dbReference type="InterPro" id="IPR014709">
    <property type="entry name" value="Glutathione_synthase_C_euk"/>
</dbReference>
<evidence type="ECO:0000256" key="8">
    <source>
        <dbReference type="ARBA" id="ARBA00022842"/>
    </source>
</evidence>
<evidence type="ECO:0000256" key="9">
    <source>
        <dbReference type="PIRNR" id="PIRNR001558"/>
    </source>
</evidence>
<comment type="catalytic activity">
    <reaction evidence="9">
        <text>gamma-L-glutamyl-L-cysteine + glycine + ATP = glutathione + ADP + phosphate + H(+)</text>
        <dbReference type="Rhea" id="RHEA:13557"/>
        <dbReference type="ChEBI" id="CHEBI:15378"/>
        <dbReference type="ChEBI" id="CHEBI:30616"/>
        <dbReference type="ChEBI" id="CHEBI:43474"/>
        <dbReference type="ChEBI" id="CHEBI:57305"/>
        <dbReference type="ChEBI" id="CHEBI:57925"/>
        <dbReference type="ChEBI" id="CHEBI:58173"/>
        <dbReference type="ChEBI" id="CHEBI:456216"/>
        <dbReference type="EC" id="6.3.2.3"/>
    </reaction>
</comment>
<dbReference type="InterPro" id="IPR037013">
    <property type="entry name" value="GSH-S_sub-bd_sf"/>
</dbReference>
<keyword evidence="4 9" id="KW-0317">Glutathione biosynthesis</keyword>
<dbReference type="PANTHER" id="PTHR11130">
    <property type="entry name" value="GLUTATHIONE SYNTHETASE"/>
    <property type="match status" value="1"/>
</dbReference>
<dbReference type="InterPro" id="IPR016185">
    <property type="entry name" value="PreATP-grasp_dom_sf"/>
</dbReference>
<keyword evidence="6 9" id="KW-0547">Nucleotide-binding</keyword>
<keyword evidence="8 9" id="KW-0460">Magnesium</keyword>
<dbReference type="GO" id="GO:0043295">
    <property type="term" value="F:glutathione binding"/>
    <property type="evidence" value="ECO:0007669"/>
    <property type="project" value="UniProtKB-UniRule"/>
</dbReference>
<sequence length="538" mass="59603">MIQGHLYIEPPTLEMHPVAQYPPPLSEDHLLWLSIQIQDWLLNHGSLIKDISTQTVHSVKSYPIGVTLFPTLFPRQRFQEALELQSIYNELYCAVAEDEQWILNAIEDLLPIDPLAAALWKIHQEVKQLGGYVQPISAGIFRSDYMLQDESAEADDELSSMPQGSLKQVEFNTFACAGASHANKIVDMHRHLARTGVYNANNPSEDTTDSSHLVIPSNLPRNRNIESLAAGLASAHAAYGPPQSKVASKTAVLFVIQDQLTNFNVADERPIEYALWDQDPPVPTYRLNFGDEILEDTSLTATGELLFHPPWLNAAAPIEISVVYMRAGYEAHEYDEVGVRARLRLERSRAIKCPSILAHIATFKKVQYALTRPGALERFLTPEKAAAVRATFVPMYPMDSESCAGQEARKLATDPLLAEDYVLKPSLEGGGHNVYGDAIPEFLASQSPSKWDAYILMKRIPSPFAANMLMSSVGINSGGVISELGVFGSCLWRRGADGRSCEVLENSTAGWSFKTKYQYTEEMSVVKGYGCFDTPLLA</sequence>
<feature type="binding site" evidence="10">
    <location>
        <position position="522"/>
    </location>
    <ligand>
        <name>ATP</name>
        <dbReference type="ChEBI" id="CHEBI:30616"/>
    </ligand>
</feature>
<evidence type="ECO:0000256" key="1">
    <source>
        <dbReference type="ARBA" id="ARBA00004965"/>
    </source>
</evidence>
<comment type="cofactor">
    <cofactor evidence="9 11">
        <name>Mg(2+)</name>
        <dbReference type="ChEBI" id="CHEBI:18420"/>
    </cofactor>
    <text evidence="9 11">Binds 1 Mg(2+) ion per subunit.</text>
</comment>
<feature type="binding site" evidence="10">
    <location>
        <begin position="457"/>
        <end position="460"/>
    </location>
    <ligand>
        <name>ATP</name>
        <dbReference type="ChEBI" id="CHEBI:30616"/>
    </ligand>
</feature>
<evidence type="ECO:0000256" key="2">
    <source>
        <dbReference type="ARBA" id="ARBA00010385"/>
    </source>
</evidence>
<dbReference type="InterPro" id="IPR014042">
    <property type="entry name" value="Glutathione_synthase_a-hlx"/>
</dbReference>
<dbReference type="Pfam" id="PF03199">
    <property type="entry name" value="GSH_synthase"/>
    <property type="match status" value="1"/>
</dbReference>
<evidence type="ECO:0000256" key="10">
    <source>
        <dbReference type="PIRSR" id="PIRSR001558-1"/>
    </source>
</evidence>
<dbReference type="SUPFAM" id="SSF52440">
    <property type="entry name" value="PreATP-grasp domain"/>
    <property type="match status" value="1"/>
</dbReference>
<dbReference type="PIRSF" id="PIRSF001558">
    <property type="entry name" value="GSHase"/>
    <property type="match status" value="1"/>
</dbReference>
<organism evidence="13 14">
    <name type="scientific">Aspergillus taichungensis</name>
    <dbReference type="NCBI Taxonomy" id="482145"/>
    <lineage>
        <taxon>Eukaryota</taxon>
        <taxon>Fungi</taxon>
        <taxon>Dikarya</taxon>
        <taxon>Ascomycota</taxon>
        <taxon>Pezizomycotina</taxon>
        <taxon>Eurotiomycetes</taxon>
        <taxon>Eurotiomycetidae</taxon>
        <taxon>Eurotiales</taxon>
        <taxon>Aspergillaceae</taxon>
        <taxon>Aspergillus</taxon>
        <taxon>Aspergillus subgen. Circumdati</taxon>
    </lineage>
</organism>
<keyword evidence="3 9" id="KW-0436">Ligase</keyword>
<dbReference type="EC" id="6.3.2.3" evidence="9"/>
<dbReference type="Gene3D" id="3.30.1490.80">
    <property type="match status" value="1"/>
</dbReference>
<evidence type="ECO:0000256" key="5">
    <source>
        <dbReference type="ARBA" id="ARBA00022723"/>
    </source>
</evidence>
<comment type="pathway">
    <text evidence="1 9">Sulfur metabolism; glutathione biosynthesis; glutathione from L-cysteine and L-glutamate: step 2/2.</text>
</comment>
<dbReference type="OrthoDB" id="2020073at2759"/>
<feature type="binding site" evidence="10">
    <location>
        <position position="516"/>
    </location>
    <ligand>
        <name>ATP</name>
        <dbReference type="ChEBI" id="CHEBI:30616"/>
    </ligand>
</feature>
<keyword evidence="5 9" id="KW-0479">Metal-binding</keyword>
<dbReference type="GO" id="GO:0000287">
    <property type="term" value="F:magnesium ion binding"/>
    <property type="evidence" value="ECO:0007669"/>
    <property type="project" value="UniProtKB-UniRule"/>
</dbReference>
<dbReference type="InterPro" id="IPR005615">
    <property type="entry name" value="Glutathione_synthase"/>
</dbReference>